<comment type="caution">
    <text evidence="1">The sequence shown here is derived from an EMBL/GenBank/DDBJ whole genome shotgun (WGS) entry which is preliminary data.</text>
</comment>
<organism evidence="1 2">
    <name type="scientific">Helianthus annuus</name>
    <name type="common">Common sunflower</name>
    <dbReference type="NCBI Taxonomy" id="4232"/>
    <lineage>
        <taxon>Eukaryota</taxon>
        <taxon>Viridiplantae</taxon>
        <taxon>Streptophyta</taxon>
        <taxon>Embryophyta</taxon>
        <taxon>Tracheophyta</taxon>
        <taxon>Spermatophyta</taxon>
        <taxon>Magnoliopsida</taxon>
        <taxon>eudicotyledons</taxon>
        <taxon>Gunneridae</taxon>
        <taxon>Pentapetalae</taxon>
        <taxon>asterids</taxon>
        <taxon>campanulids</taxon>
        <taxon>Asterales</taxon>
        <taxon>Asteraceae</taxon>
        <taxon>Asteroideae</taxon>
        <taxon>Heliantheae alliance</taxon>
        <taxon>Heliantheae</taxon>
        <taxon>Helianthus</taxon>
    </lineage>
</organism>
<gene>
    <name evidence="1" type="ORF">HanXRQr2_Chr10g0457721</name>
</gene>
<evidence type="ECO:0000313" key="2">
    <source>
        <dbReference type="Proteomes" id="UP000215914"/>
    </source>
</evidence>
<dbReference type="EMBL" id="MNCJ02000325">
    <property type="protein sequence ID" value="KAF5787871.1"/>
    <property type="molecule type" value="Genomic_DNA"/>
</dbReference>
<dbReference type="Proteomes" id="UP000215914">
    <property type="component" value="Unassembled WGS sequence"/>
</dbReference>
<dbReference type="Gramene" id="mRNA:HanXRQr2_Chr10g0457721">
    <property type="protein sequence ID" value="mRNA:HanXRQr2_Chr10g0457721"/>
    <property type="gene ID" value="HanXRQr2_Chr10g0457721"/>
</dbReference>
<reference evidence="1" key="2">
    <citation type="submission" date="2020-06" db="EMBL/GenBank/DDBJ databases">
        <title>Helianthus annuus Genome sequencing and assembly Release 2.</title>
        <authorList>
            <person name="Gouzy J."/>
            <person name="Langlade N."/>
            <person name="Munos S."/>
        </authorList>
    </citation>
    <scope>NUCLEOTIDE SEQUENCE</scope>
    <source>
        <tissue evidence="1">Leaves</tissue>
    </source>
</reference>
<reference evidence="1" key="1">
    <citation type="journal article" date="2017" name="Nature">
        <title>The sunflower genome provides insights into oil metabolism, flowering and Asterid evolution.</title>
        <authorList>
            <person name="Badouin H."/>
            <person name="Gouzy J."/>
            <person name="Grassa C.J."/>
            <person name="Murat F."/>
            <person name="Staton S.E."/>
            <person name="Cottret L."/>
            <person name="Lelandais-Briere C."/>
            <person name="Owens G.L."/>
            <person name="Carrere S."/>
            <person name="Mayjonade B."/>
            <person name="Legrand L."/>
            <person name="Gill N."/>
            <person name="Kane N.C."/>
            <person name="Bowers J.E."/>
            <person name="Hubner S."/>
            <person name="Bellec A."/>
            <person name="Berard A."/>
            <person name="Berges H."/>
            <person name="Blanchet N."/>
            <person name="Boniface M.C."/>
            <person name="Brunel D."/>
            <person name="Catrice O."/>
            <person name="Chaidir N."/>
            <person name="Claudel C."/>
            <person name="Donnadieu C."/>
            <person name="Faraut T."/>
            <person name="Fievet G."/>
            <person name="Helmstetter N."/>
            <person name="King M."/>
            <person name="Knapp S.J."/>
            <person name="Lai Z."/>
            <person name="Le Paslier M.C."/>
            <person name="Lippi Y."/>
            <person name="Lorenzon L."/>
            <person name="Mandel J.R."/>
            <person name="Marage G."/>
            <person name="Marchand G."/>
            <person name="Marquand E."/>
            <person name="Bret-Mestries E."/>
            <person name="Morien E."/>
            <person name="Nambeesan S."/>
            <person name="Nguyen T."/>
            <person name="Pegot-Espagnet P."/>
            <person name="Pouilly N."/>
            <person name="Raftis F."/>
            <person name="Sallet E."/>
            <person name="Schiex T."/>
            <person name="Thomas J."/>
            <person name="Vandecasteele C."/>
            <person name="Vares D."/>
            <person name="Vear F."/>
            <person name="Vautrin S."/>
            <person name="Crespi M."/>
            <person name="Mangin B."/>
            <person name="Burke J.M."/>
            <person name="Salse J."/>
            <person name="Munos S."/>
            <person name="Vincourt P."/>
            <person name="Rieseberg L.H."/>
            <person name="Langlade N.B."/>
        </authorList>
    </citation>
    <scope>NUCLEOTIDE SEQUENCE</scope>
    <source>
        <tissue evidence="1">Leaves</tissue>
    </source>
</reference>
<accession>A0A9K3I0H5</accession>
<protein>
    <submittedName>
        <fullName evidence="1">Uncharacterized protein</fullName>
    </submittedName>
</protein>
<name>A0A9K3I0H5_HELAN</name>
<keyword evidence="2" id="KW-1185">Reference proteome</keyword>
<proteinExistence type="predicted"/>
<sequence>MQYVTARTAHDIIPNLQFVKTLISKFLPIRGLIACRRYRALDSFPR</sequence>
<dbReference type="AlphaFoldDB" id="A0A9K3I0H5"/>
<evidence type="ECO:0000313" key="1">
    <source>
        <dbReference type="EMBL" id="KAF5787871.1"/>
    </source>
</evidence>